<feature type="compositionally biased region" description="Low complexity" evidence="1">
    <location>
        <begin position="245"/>
        <end position="262"/>
    </location>
</feature>
<dbReference type="AlphaFoldDB" id="A0AA35RSX2"/>
<reference evidence="2" key="1">
    <citation type="submission" date="2023-03" db="EMBL/GenBank/DDBJ databases">
        <authorList>
            <person name="Steffen K."/>
            <person name="Cardenas P."/>
        </authorList>
    </citation>
    <scope>NUCLEOTIDE SEQUENCE</scope>
</reference>
<protein>
    <submittedName>
        <fullName evidence="2">Uncharacterized protein</fullName>
    </submittedName>
</protein>
<evidence type="ECO:0000256" key="1">
    <source>
        <dbReference type="SAM" id="MobiDB-lite"/>
    </source>
</evidence>
<sequence>MPSDDFFGFSVLIAGRPVPEYAKDGRVYVESNLYAPFSYRQKTEQLVNGEMEIESAPVTPYQVQIRLASHCEDSAVFVYVDGVLASKFMMEQASPSKIITGFVDKEGTREFLFSLPRFAADETDRISSKRESRIGSIQVIRCEASYVKQEYRKTTDTVFNQATKKDAYRVTEGKYTMSTTKKGKLIHQVKPYDVQLKKLWRIGRECGRLTVHYRMGHTLEGMGVELRPTDWTKIVSRKSSKERSSSSSSVELQGSPQAQSPEASPPPPPTVRLSEQPAESINTSNRHHSSPSVQTTPPPSLSPQPIFHQPTIFVAQNTAGGLIYFPSIILPVKSEPEDPAIDIASIQKCP</sequence>
<proteinExistence type="predicted"/>
<evidence type="ECO:0000313" key="2">
    <source>
        <dbReference type="EMBL" id="CAI8017115.1"/>
    </source>
</evidence>
<comment type="caution">
    <text evidence="2">The sequence shown here is derived from an EMBL/GenBank/DDBJ whole genome shotgun (WGS) entry which is preliminary data.</text>
</comment>
<evidence type="ECO:0000313" key="3">
    <source>
        <dbReference type="Proteomes" id="UP001174909"/>
    </source>
</evidence>
<feature type="region of interest" description="Disordered" evidence="1">
    <location>
        <begin position="235"/>
        <end position="305"/>
    </location>
</feature>
<gene>
    <name evidence="2" type="ORF">GBAR_LOCUS10439</name>
</gene>
<accession>A0AA35RSX2</accession>
<dbReference type="Proteomes" id="UP001174909">
    <property type="component" value="Unassembled WGS sequence"/>
</dbReference>
<organism evidence="2 3">
    <name type="scientific">Geodia barretti</name>
    <name type="common">Barrett's horny sponge</name>
    <dbReference type="NCBI Taxonomy" id="519541"/>
    <lineage>
        <taxon>Eukaryota</taxon>
        <taxon>Metazoa</taxon>
        <taxon>Porifera</taxon>
        <taxon>Demospongiae</taxon>
        <taxon>Heteroscleromorpha</taxon>
        <taxon>Tetractinellida</taxon>
        <taxon>Astrophorina</taxon>
        <taxon>Geodiidae</taxon>
        <taxon>Geodia</taxon>
    </lineage>
</organism>
<dbReference type="EMBL" id="CASHTH010001594">
    <property type="protein sequence ID" value="CAI8017115.1"/>
    <property type="molecule type" value="Genomic_DNA"/>
</dbReference>
<keyword evidence="3" id="KW-1185">Reference proteome</keyword>
<name>A0AA35RSX2_GEOBA</name>